<dbReference type="AlphaFoldDB" id="A0A174TYA1"/>
<dbReference type="PANTHER" id="PTHR30404:SF0">
    <property type="entry name" value="N-ACETYLMURAMOYL-L-ALANINE AMIDASE AMIC"/>
    <property type="match status" value="1"/>
</dbReference>
<dbReference type="GO" id="GO:0008745">
    <property type="term" value="F:N-acetylmuramoyl-L-alanine amidase activity"/>
    <property type="evidence" value="ECO:0007669"/>
    <property type="project" value="UniProtKB-EC"/>
</dbReference>
<dbReference type="GO" id="GO:0009253">
    <property type="term" value="P:peptidoglycan catabolic process"/>
    <property type="evidence" value="ECO:0007669"/>
    <property type="project" value="InterPro"/>
</dbReference>
<dbReference type="SUPFAM" id="SSF53187">
    <property type="entry name" value="Zn-dependent exopeptidases"/>
    <property type="match status" value="1"/>
</dbReference>
<dbReference type="CDD" id="cd02696">
    <property type="entry name" value="MurNAc-LAA"/>
    <property type="match status" value="1"/>
</dbReference>
<keyword evidence="1 3" id="KW-0378">Hydrolase</keyword>
<feature type="domain" description="MurNAc-LAA" evidence="2">
    <location>
        <begin position="183"/>
        <end position="294"/>
    </location>
</feature>
<proteinExistence type="predicted"/>
<dbReference type="Pfam" id="PF01520">
    <property type="entry name" value="Amidase_3"/>
    <property type="match status" value="1"/>
</dbReference>
<dbReference type="SMART" id="SM00646">
    <property type="entry name" value="Ami_3"/>
    <property type="match status" value="1"/>
</dbReference>
<dbReference type="InterPro" id="IPR002508">
    <property type="entry name" value="MurNAc-LAA_cat"/>
</dbReference>
<evidence type="ECO:0000313" key="4">
    <source>
        <dbReference type="Proteomes" id="UP000095746"/>
    </source>
</evidence>
<dbReference type="InterPro" id="IPR050695">
    <property type="entry name" value="N-acetylmuramoyl_amidase_3"/>
</dbReference>
<dbReference type="Gene3D" id="2.60.40.3500">
    <property type="match status" value="1"/>
</dbReference>
<name>A0A174TYA1_FLAPL</name>
<dbReference type="Proteomes" id="UP000095746">
    <property type="component" value="Unassembled WGS sequence"/>
</dbReference>
<gene>
    <name evidence="3" type="primary">cwlC</name>
    <name evidence="3" type="ORF">ERS852411_04034</name>
</gene>
<organism evidence="3 4">
    <name type="scientific">Flavonifractor plautii</name>
    <name type="common">Fusobacterium plautii</name>
    <dbReference type="NCBI Taxonomy" id="292800"/>
    <lineage>
        <taxon>Bacteria</taxon>
        <taxon>Bacillati</taxon>
        <taxon>Bacillota</taxon>
        <taxon>Clostridia</taxon>
        <taxon>Eubacteriales</taxon>
        <taxon>Oscillospiraceae</taxon>
        <taxon>Flavonifractor</taxon>
    </lineage>
</organism>
<accession>A0A174TYA1</accession>
<dbReference type="EMBL" id="CYZT01000719">
    <property type="protein sequence ID" value="CUQ15043.1"/>
    <property type="molecule type" value="Genomic_DNA"/>
</dbReference>
<protein>
    <submittedName>
        <fullName evidence="3">Sporulation-specific N-acetylmuramoyl-L-alanine amidase</fullName>
        <ecNumber evidence="3">3.5.1.28</ecNumber>
    </submittedName>
</protein>
<reference evidence="3 4" key="1">
    <citation type="submission" date="2015-09" db="EMBL/GenBank/DDBJ databases">
        <authorList>
            <consortium name="Pathogen Informatics"/>
        </authorList>
    </citation>
    <scope>NUCLEOTIDE SEQUENCE [LARGE SCALE GENOMIC DNA]</scope>
    <source>
        <strain evidence="3 4">2789STDY5608854</strain>
    </source>
</reference>
<evidence type="ECO:0000313" key="3">
    <source>
        <dbReference type="EMBL" id="CUQ15043.1"/>
    </source>
</evidence>
<evidence type="ECO:0000256" key="1">
    <source>
        <dbReference type="ARBA" id="ARBA00022801"/>
    </source>
</evidence>
<dbReference type="PANTHER" id="PTHR30404">
    <property type="entry name" value="N-ACETYLMURAMOYL-L-ALANINE AMIDASE"/>
    <property type="match status" value="1"/>
</dbReference>
<dbReference type="EC" id="3.5.1.28" evidence="3"/>
<dbReference type="Gene3D" id="3.40.630.40">
    <property type="entry name" value="Zn-dependent exopeptidases"/>
    <property type="match status" value="1"/>
</dbReference>
<sequence>MDASSHVVTIATDHIPEYRVVDLGDRVAVDLLGAVFSGALEGEAALPVDSDVFSSVRYNQHGDDLGYGYPHTLRVVLDLKGGASYAKNITVEAGSSGVRITATPSASPELPPIDPNKYTVVLDAGHDGKTLGAVYPDANGVDIYEKDLTLSMVYKLRDILLNEGYNVVLTRDGETAGDLYERSELANRVNADLFVSIHCNSAPTVPTFQGLYTYYYPTSSRSKAFAQAVQDAACAASGAVDRGIASANFVVLRETNMAAVLVETGFMTNVEELTRLCDETYQQKLMEGVARGVGDYLNSLPRK</sequence>
<dbReference type="GO" id="GO:0030288">
    <property type="term" value="C:outer membrane-bounded periplasmic space"/>
    <property type="evidence" value="ECO:0007669"/>
    <property type="project" value="TreeGrafter"/>
</dbReference>
<evidence type="ECO:0000259" key="2">
    <source>
        <dbReference type="SMART" id="SM00646"/>
    </source>
</evidence>